<accession>A0A174Z6E2</accession>
<name>A0A174Z6E2_9FIRM</name>
<evidence type="ECO:0000313" key="1">
    <source>
        <dbReference type="EMBL" id="CUQ78996.1"/>
    </source>
</evidence>
<proteinExistence type="predicted"/>
<reference evidence="3 4" key="1">
    <citation type="submission" date="2015-09" db="EMBL/GenBank/DDBJ databases">
        <authorList>
            <consortium name="Pathogen Informatics"/>
        </authorList>
    </citation>
    <scope>NUCLEOTIDE SEQUENCE [LARGE SCALE GENOMIC DNA]</scope>
    <source>
        <strain evidence="1 3">2789STDY5834875</strain>
        <strain evidence="2 4">2789STDY5834878</strain>
    </source>
</reference>
<sequence length="132" mass="14688">MKVKGLFKKVIAVATVVSVMIFSTIGVYAKYSDSTSDYAYAGDTRFLYTLKMDEFSAYAYLDSDDEAELTLNGYVLFSAYYDNEKYSFSAADQLGYSIGAGRQTPFLTRYSYCKYFVGSETGSTFTNASLTP</sequence>
<organism evidence="2 4">
    <name type="scientific">Lachnospira eligens</name>
    <dbReference type="NCBI Taxonomy" id="39485"/>
    <lineage>
        <taxon>Bacteria</taxon>
        <taxon>Bacillati</taxon>
        <taxon>Bacillota</taxon>
        <taxon>Clostridia</taxon>
        <taxon>Lachnospirales</taxon>
        <taxon>Lachnospiraceae</taxon>
        <taxon>Lachnospira</taxon>
    </lineage>
</organism>
<dbReference type="EMBL" id="CZBV01000003">
    <property type="protein sequence ID" value="CUQ83013.1"/>
    <property type="molecule type" value="Genomic_DNA"/>
</dbReference>
<evidence type="ECO:0000313" key="4">
    <source>
        <dbReference type="Proteomes" id="UP000095780"/>
    </source>
</evidence>
<dbReference type="AlphaFoldDB" id="A0A174Z6E2"/>
<evidence type="ECO:0000313" key="2">
    <source>
        <dbReference type="EMBL" id="CUQ83013.1"/>
    </source>
</evidence>
<dbReference type="Proteomes" id="UP000095621">
    <property type="component" value="Unassembled WGS sequence"/>
</dbReference>
<gene>
    <name evidence="1" type="ORF">ERS852490_02650</name>
    <name evidence="2" type="ORF">ERS852492_01084</name>
</gene>
<dbReference type="EMBL" id="CZBU01000006">
    <property type="protein sequence ID" value="CUQ78996.1"/>
    <property type="molecule type" value="Genomic_DNA"/>
</dbReference>
<evidence type="ECO:0000313" key="3">
    <source>
        <dbReference type="Proteomes" id="UP000095621"/>
    </source>
</evidence>
<dbReference type="RefSeq" id="WP_055216391.1">
    <property type="nucleotide sequence ID" value="NZ_CABIXW010000003.1"/>
</dbReference>
<dbReference type="Proteomes" id="UP000095780">
    <property type="component" value="Unassembled WGS sequence"/>
</dbReference>
<protein>
    <submittedName>
        <fullName evidence="2">Uncharacterized protein</fullName>
    </submittedName>
</protein>